<dbReference type="EMBL" id="LT985188">
    <property type="protein sequence ID" value="SPD86172.1"/>
    <property type="molecule type" value="Genomic_DNA"/>
</dbReference>
<dbReference type="Gene3D" id="3.40.50.1820">
    <property type="entry name" value="alpha/beta hydrolase"/>
    <property type="match status" value="1"/>
</dbReference>
<evidence type="ECO:0000259" key="2">
    <source>
        <dbReference type="Pfam" id="PF00561"/>
    </source>
</evidence>
<keyword evidence="1 3" id="KW-0378">Hydrolase</keyword>
<dbReference type="InterPro" id="IPR000073">
    <property type="entry name" value="AB_hydrolase_1"/>
</dbReference>
<accession>A0A2N9JDG3</accession>
<dbReference type="PRINTS" id="PR00412">
    <property type="entry name" value="EPOXHYDRLASE"/>
</dbReference>
<name>A0A2N9JDG3_9ACTN</name>
<gene>
    <name evidence="3" type="ORF">MPLG2_1136</name>
</gene>
<evidence type="ECO:0000313" key="4">
    <source>
        <dbReference type="Proteomes" id="UP000238164"/>
    </source>
</evidence>
<dbReference type="InterPro" id="IPR000639">
    <property type="entry name" value="Epox_hydrolase-like"/>
</dbReference>
<protein>
    <submittedName>
        <fullName evidence="3">Alpha/beta hydrolase fold protein</fullName>
    </submittedName>
</protein>
<dbReference type="Pfam" id="PF00561">
    <property type="entry name" value="Abhydrolase_1"/>
    <property type="match status" value="1"/>
</dbReference>
<dbReference type="PANTHER" id="PTHR46118">
    <property type="entry name" value="PROTEIN ABHD11"/>
    <property type="match status" value="1"/>
</dbReference>
<feature type="domain" description="AB hydrolase-1" evidence="2">
    <location>
        <begin position="15"/>
        <end position="252"/>
    </location>
</feature>
<evidence type="ECO:0000313" key="3">
    <source>
        <dbReference type="EMBL" id="SPD86172.1"/>
    </source>
</evidence>
<sequence>MALFAQLIGAGRPDVVFLHGLFGRGKNWAGIARTLAEHEHTSVLFDLPNHGRSHWTETFDYEAMADEVAAELRLRLGSAAAVTLVGHSMGGKVAMLIALQHPDLVKRLVVVDIAPDISYQVRTSVPLVKAMHDLDLATLKRRSDADAELSGEVDDPAVRQFLLQNLKHVRTPENRNGWAWELNLGLLGEHLDEVADWPDVGEVSYPGPVLWVAGAESPYIRPEHYDRMHGLFPAVRLVTIPGAGHWVHADAPAELSAELIEFLR</sequence>
<dbReference type="KEGG" id="mgg:MPLG2_1136"/>
<keyword evidence="4" id="KW-1185">Reference proteome</keyword>
<dbReference type="AlphaFoldDB" id="A0A2N9JDG3"/>
<evidence type="ECO:0000256" key="1">
    <source>
        <dbReference type="ARBA" id="ARBA00022801"/>
    </source>
</evidence>
<dbReference type="InterPro" id="IPR029058">
    <property type="entry name" value="AB_hydrolase_fold"/>
</dbReference>
<dbReference type="SUPFAM" id="SSF53474">
    <property type="entry name" value="alpha/beta-Hydrolases"/>
    <property type="match status" value="1"/>
</dbReference>
<dbReference type="PRINTS" id="PR00111">
    <property type="entry name" value="ABHYDROLASE"/>
</dbReference>
<organism evidence="3 4">
    <name type="scientific">Micropruina glycogenica</name>
    <dbReference type="NCBI Taxonomy" id="75385"/>
    <lineage>
        <taxon>Bacteria</taxon>
        <taxon>Bacillati</taxon>
        <taxon>Actinomycetota</taxon>
        <taxon>Actinomycetes</taxon>
        <taxon>Propionibacteriales</taxon>
        <taxon>Nocardioidaceae</taxon>
        <taxon>Micropruina</taxon>
    </lineage>
</organism>
<proteinExistence type="predicted"/>
<reference evidence="3 4" key="1">
    <citation type="submission" date="2018-02" db="EMBL/GenBank/DDBJ databases">
        <authorList>
            <person name="Cohen D.B."/>
            <person name="Kent A.D."/>
        </authorList>
    </citation>
    <scope>NUCLEOTIDE SEQUENCE [LARGE SCALE GENOMIC DNA]</scope>
    <source>
        <strain evidence="3">1</strain>
    </source>
</reference>
<dbReference type="GO" id="GO:0016787">
    <property type="term" value="F:hydrolase activity"/>
    <property type="evidence" value="ECO:0007669"/>
    <property type="project" value="UniProtKB-KW"/>
</dbReference>
<dbReference type="PANTHER" id="PTHR46118:SF4">
    <property type="entry name" value="PROTEIN ABHD11"/>
    <property type="match status" value="1"/>
</dbReference>
<dbReference type="Proteomes" id="UP000238164">
    <property type="component" value="Chromosome 1"/>
</dbReference>